<proteinExistence type="inferred from homology"/>
<dbReference type="Gene3D" id="3.30.70.1660">
    <property type="match status" value="1"/>
</dbReference>
<dbReference type="Proteomes" id="UP000215539">
    <property type="component" value="Chromosome 1"/>
</dbReference>
<evidence type="ECO:0000313" key="6">
    <source>
        <dbReference type="EMBL" id="SNV08187.1"/>
    </source>
</evidence>
<dbReference type="PANTHER" id="PTHR43116:SF3">
    <property type="entry name" value="CLASS I PEPTIDE CHAIN RELEASE FACTOR"/>
    <property type="match status" value="1"/>
</dbReference>
<dbReference type="PROSITE" id="PS00745">
    <property type="entry name" value="RF_PROK_I"/>
    <property type="match status" value="1"/>
</dbReference>
<comment type="similarity">
    <text evidence="1">Belongs to the prokaryotic/mitochondrial release factor family.</text>
</comment>
<evidence type="ECO:0000256" key="2">
    <source>
        <dbReference type="SAM" id="Coils"/>
    </source>
</evidence>
<gene>
    <name evidence="6" type="primary">prfB_2</name>
    <name evidence="5" type="ORF">AXF12_03725</name>
    <name evidence="6" type="ORF">SAMEA44541418_00992</name>
</gene>
<dbReference type="Pfam" id="PF00472">
    <property type="entry name" value="RF-1"/>
    <property type="match status" value="1"/>
</dbReference>
<name>A0AAX2GZ22_9FLAO</name>
<dbReference type="PANTHER" id="PTHR43116">
    <property type="entry name" value="PEPTIDE CHAIN RELEASE FACTOR 2"/>
    <property type="match status" value="1"/>
</dbReference>
<evidence type="ECO:0000313" key="7">
    <source>
        <dbReference type="Proteomes" id="UP000065822"/>
    </source>
</evidence>
<dbReference type="KEGG" id="chg:AXF12_03725"/>
<dbReference type="InterPro" id="IPR045853">
    <property type="entry name" value="Pep_chain_release_fac_I_sf"/>
</dbReference>
<sequence>MEKIIQISAGLAPLECQWVVAKVLKIFLQEAKEAGIGTELIAREEGDANLTVKSATLRLRGKDLSGFLQSWLGDKTAATVCWVGKSTFRKLHPRSNWYIGIFVLEDVEPIAFNERDVQYQAVRAQGAGGQNVNKVSSAVRATHTPTGIAVFAQDSRSQLENKKLATQRLKERVAQVETERIAALSQRLWGNHTEVERGNPIRTFTGTDFKPSYKDKSFKKERRRGKQELRALRSYDDSE</sequence>
<keyword evidence="2" id="KW-0175">Coiled coil</keyword>
<feature type="region of interest" description="Disordered" evidence="3">
    <location>
        <begin position="204"/>
        <end position="239"/>
    </location>
</feature>
<keyword evidence="7" id="KW-1185">Reference proteome</keyword>
<dbReference type="EMBL" id="CP014227">
    <property type="protein sequence ID" value="AMD84712.1"/>
    <property type="molecule type" value="Genomic_DNA"/>
</dbReference>
<protein>
    <submittedName>
        <fullName evidence="6">Peptide chain release factor 2</fullName>
    </submittedName>
    <submittedName>
        <fullName evidence="5">Peptide chain release factor H</fullName>
    </submittedName>
</protein>
<dbReference type="NCBIfam" id="TIGR03072">
    <property type="entry name" value="release_prfH"/>
    <property type="match status" value="1"/>
</dbReference>
<evidence type="ECO:0000259" key="4">
    <source>
        <dbReference type="PROSITE" id="PS00745"/>
    </source>
</evidence>
<dbReference type="GO" id="GO:0003747">
    <property type="term" value="F:translation release factor activity"/>
    <property type="evidence" value="ECO:0007669"/>
    <property type="project" value="InterPro"/>
</dbReference>
<evidence type="ECO:0000313" key="5">
    <source>
        <dbReference type="EMBL" id="AMD84712.1"/>
    </source>
</evidence>
<dbReference type="AlphaFoldDB" id="A0AAX2GZ22"/>
<evidence type="ECO:0000256" key="3">
    <source>
        <dbReference type="SAM" id="MobiDB-lite"/>
    </source>
</evidence>
<evidence type="ECO:0000256" key="1">
    <source>
        <dbReference type="ARBA" id="ARBA00010835"/>
    </source>
</evidence>
<dbReference type="InterPro" id="IPR000352">
    <property type="entry name" value="Pep_chain_release_fac_I"/>
</dbReference>
<dbReference type="Proteomes" id="UP000065822">
    <property type="component" value="Chromosome"/>
</dbReference>
<dbReference type="InterPro" id="IPR017509">
    <property type="entry name" value="PrfH"/>
</dbReference>
<dbReference type="RefSeq" id="WP_066428448.1">
    <property type="nucleotide sequence ID" value="NZ_CP014227.1"/>
</dbReference>
<reference evidence="6 8" key="2">
    <citation type="submission" date="2017-06" db="EMBL/GenBank/DDBJ databases">
        <authorList>
            <consortium name="Pathogen Informatics"/>
        </authorList>
    </citation>
    <scope>NUCLEOTIDE SEQUENCE [LARGE SCALE GENOMIC DNA]</scope>
    <source>
        <strain evidence="6 8">NCTC12947</strain>
    </source>
</reference>
<feature type="coiled-coil region" evidence="2">
    <location>
        <begin position="152"/>
        <end position="179"/>
    </location>
</feature>
<feature type="compositionally biased region" description="Basic and acidic residues" evidence="3">
    <location>
        <begin position="226"/>
        <end position="239"/>
    </location>
</feature>
<organism evidence="6 8">
    <name type="scientific">Capnocytophaga haemolytica</name>
    <dbReference type="NCBI Taxonomy" id="45243"/>
    <lineage>
        <taxon>Bacteria</taxon>
        <taxon>Pseudomonadati</taxon>
        <taxon>Bacteroidota</taxon>
        <taxon>Flavobacteriia</taxon>
        <taxon>Flavobacteriales</taxon>
        <taxon>Flavobacteriaceae</taxon>
        <taxon>Capnocytophaga</taxon>
    </lineage>
</organism>
<dbReference type="Gene3D" id="3.30.160.20">
    <property type="match status" value="1"/>
</dbReference>
<feature type="domain" description="Prokaryotic-type class I peptide chain release factors" evidence="4">
    <location>
        <begin position="123"/>
        <end position="139"/>
    </location>
</feature>
<reference evidence="5 7" key="1">
    <citation type="submission" date="2016-02" db="EMBL/GenBank/DDBJ databases">
        <authorList>
            <person name="Holder M.E."/>
            <person name="Ajami N.J."/>
            <person name="Petrosino J.F."/>
        </authorList>
    </citation>
    <scope>NUCLEOTIDE SEQUENCE [LARGE SCALE GENOMIC DNA]</scope>
    <source>
        <strain evidence="5 7">CCUG 32990</strain>
    </source>
</reference>
<dbReference type="EMBL" id="LT906449">
    <property type="protein sequence ID" value="SNV08187.1"/>
    <property type="molecule type" value="Genomic_DNA"/>
</dbReference>
<dbReference type="SUPFAM" id="SSF75620">
    <property type="entry name" value="Release factor"/>
    <property type="match status" value="1"/>
</dbReference>
<evidence type="ECO:0000313" key="8">
    <source>
        <dbReference type="Proteomes" id="UP000215539"/>
    </source>
</evidence>
<accession>A0AAX2GZ22</accession>